<dbReference type="InterPro" id="IPR011990">
    <property type="entry name" value="TPR-like_helical_dom_sf"/>
</dbReference>
<keyword evidence="4" id="KW-1185">Reference proteome</keyword>
<feature type="repeat" description="PPR" evidence="2">
    <location>
        <begin position="455"/>
        <end position="489"/>
    </location>
</feature>
<accession>S8CZH4</accession>
<evidence type="ECO:0000256" key="1">
    <source>
        <dbReference type="ARBA" id="ARBA00022737"/>
    </source>
</evidence>
<dbReference type="Pfam" id="PF13041">
    <property type="entry name" value="PPR_2"/>
    <property type="match status" value="1"/>
</dbReference>
<dbReference type="OrthoDB" id="185373at2759"/>
<name>S8CZH4_9LAMI</name>
<dbReference type="Gene3D" id="1.25.40.10">
    <property type="entry name" value="Tetratricopeptide repeat domain"/>
    <property type="match status" value="4"/>
</dbReference>
<feature type="repeat" description="PPR" evidence="2">
    <location>
        <begin position="350"/>
        <end position="384"/>
    </location>
</feature>
<feature type="non-terminal residue" evidence="3">
    <location>
        <position position="1"/>
    </location>
</feature>
<evidence type="ECO:0008006" key="5">
    <source>
        <dbReference type="Google" id="ProtNLM"/>
    </source>
</evidence>
<feature type="repeat" description="PPR" evidence="2">
    <location>
        <begin position="76"/>
        <end position="110"/>
    </location>
</feature>
<dbReference type="PROSITE" id="PS51375">
    <property type="entry name" value="PPR"/>
    <property type="match status" value="8"/>
</dbReference>
<feature type="repeat" description="PPR" evidence="2">
    <location>
        <begin position="315"/>
        <end position="349"/>
    </location>
</feature>
<dbReference type="NCBIfam" id="TIGR00756">
    <property type="entry name" value="PPR"/>
    <property type="match status" value="4"/>
</dbReference>
<feature type="non-terminal residue" evidence="3">
    <location>
        <position position="557"/>
    </location>
</feature>
<dbReference type="PANTHER" id="PTHR47940:SF1">
    <property type="entry name" value="PROTEIN LOW PHOTOSYNTHETIC EFFICIENCY 1, CHLOROPLASTIC"/>
    <property type="match status" value="1"/>
</dbReference>
<feature type="repeat" description="PPR" evidence="2">
    <location>
        <begin position="111"/>
        <end position="145"/>
    </location>
</feature>
<feature type="repeat" description="PPR" evidence="2">
    <location>
        <begin position="385"/>
        <end position="419"/>
    </location>
</feature>
<evidence type="ECO:0000256" key="2">
    <source>
        <dbReference type="PROSITE-ProRule" id="PRU00708"/>
    </source>
</evidence>
<protein>
    <recommendedName>
        <fullName evidence="5">Pentacotripeptide-repeat region of PRORP domain-containing protein</fullName>
    </recommendedName>
</protein>
<dbReference type="Pfam" id="PF13812">
    <property type="entry name" value="PPR_3"/>
    <property type="match status" value="2"/>
</dbReference>
<gene>
    <name evidence="3" type="ORF">M569_04265</name>
</gene>
<dbReference type="AlphaFoldDB" id="S8CZH4"/>
<dbReference type="PANTHER" id="PTHR47940">
    <property type="entry name" value="OS12G0283900 PROTEIN"/>
    <property type="match status" value="1"/>
</dbReference>
<dbReference type="InterPro" id="IPR002885">
    <property type="entry name" value="PPR_rpt"/>
</dbReference>
<dbReference type="Proteomes" id="UP000015453">
    <property type="component" value="Unassembled WGS sequence"/>
</dbReference>
<comment type="caution">
    <text evidence="3">The sequence shown here is derived from an EMBL/GenBank/DDBJ whole genome shotgun (WGS) entry which is preliminary data.</text>
</comment>
<evidence type="ECO:0000313" key="3">
    <source>
        <dbReference type="EMBL" id="EPS70491.1"/>
    </source>
</evidence>
<dbReference type="EMBL" id="AUSU01001661">
    <property type="protein sequence ID" value="EPS70491.1"/>
    <property type="molecule type" value="Genomic_DNA"/>
</dbReference>
<feature type="repeat" description="PPR" evidence="2">
    <location>
        <begin position="420"/>
        <end position="454"/>
    </location>
</feature>
<proteinExistence type="predicted"/>
<feature type="repeat" description="PPR" evidence="2">
    <location>
        <begin position="490"/>
        <end position="524"/>
    </location>
</feature>
<evidence type="ECO:0000313" key="4">
    <source>
        <dbReference type="Proteomes" id="UP000015453"/>
    </source>
</evidence>
<dbReference type="Pfam" id="PF01535">
    <property type="entry name" value="PPR"/>
    <property type="match status" value="2"/>
</dbReference>
<sequence>QDSLRIDVRALALKLQLATTADDVEQLLKGKENLPLQVYSTVIRGLGKEKRIQSAMALFEWLQRKSKESGSKLKLNLFVYNSLLGAMKQAEAFDLVEEVMTKMGAEGVHPNVVTFNALMGIHIEQGNELRALELFREMLMMGISPSPASYSTVLNAYRRMENGSGAVSFFIETRNKYRNGDMANDDDEDWELEISKLENFTLRICYQVMRRWLVKRGNFSTEVLKLLKEMDNAGLNCDPENLEKLIWACTREDHCAVAKELYTRVREMGADISLSVCNHIIWLMGKAKKWWAALEIYEELLDTGPKPNNMSYELIVSHFNILLTAARKKGIWRWGVRLINKMKEKGLKPGSREWNSVLVACSKAGETSTAIEIFKRMVENGDKPTIISYGALLSALEKGKLYDEAIQVWKHMVKVGVEANLYAYTIMASIHASQGKIDLVDLIIREMVGAGVEPTVVTFNAVISGFVKNNLSSAAYEWFRRMKLQNVTPNEITYETLIEALAKDGKPRLASELHLRAQNEGLMLSTKAYDAIIQSSDAYGATIDYGALGPRPPEGKK</sequence>
<organism evidence="3 4">
    <name type="scientific">Genlisea aurea</name>
    <dbReference type="NCBI Taxonomy" id="192259"/>
    <lineage>
        <taxon>Eukaryota</taxon>
        <taxon>Viridiplantae</taxon>
        <taxon>Streptophyta</taxon>
        <taxon>Embryophyta</taxon>
        <taxon>Tracheophyta</taxon>
        <taxon>Spermatophyta</taxon>
        <taxon>Magnoliopsida</taxon>
        <taxon>eudicotyledons</taxon>
        <taxon>Gunneridae</taxon>
        <taxon>Pentapetalae</taxon>
        <taxon>asterids</taxon>
        <taxon>lamiids</taxon>
        <taxon>Lamiales</taxon>
        <taxon>Lentibulariaceae</taxon>
        <taxon>Genlisea</taxon>
    </lineage>
</organism>
<reference evidence="3 4" key="1">
    <citation type="journal article" date="2013" name="BMC Genomics">
        <title>The miniature genome of a carnivorous plant Genlisea aurea contains a low number of genes and short non-coding sequences.</title>
        <authorList>
            <person name="Leushkin E.V."/>
            <person name="Sutormin R.A."/>
            <person name="Nabieva E.R."/>
            <person name="Penin A.A."/>
            <person name="Kondrashov A.S."/>
            <person name="Logacheva M.D."/>
        </authorList>
    </citation>
    <scope>NUCLEOTIDE SEQUENCE [LARGE SCALE GENOMIC DNA]</scope>
</reference>
<dbReference type="SUPFAM" id="SSF48452">
    <property type="entry name" value="TPR-like"/>
    <property type="match status" value="1"/>
</dbReference>
<dbReference type="InterPro" id="IPR053343">
    <property type="entry name" value="PSII_mRNA-binding_protein"/>
</dbReference>
<keyword evidence="1" id="KW-0677">Repeat</keyword>